<dbReference type="Proteomes" id="UP000033632">
    <property type="component" value="Unassembled WGS sequence"/>
</dbReference>
<evidence type="ECO:0000313" key="3">
    <source>
        <dbReference type="EMBL" id="KKB08496.1"/>
    </source>
</evidence>
<dbReference type="AlphaFoldDB" id="A0A0F5FI12"/>
<accession>A0A0F5FI12</accession>
<dbReference type="PANTHER" id="PTHR33121">
    <property type="entry name" value="CYCLIC DI-GMP PHOSPHODIESTERASE PDEF"/>
    <property type="match status" value="1"/>
</dbReference>
<evidence type="ECO:0000259" key="2">
    <source>
        <dbReference type="PROSITE" id="PS50883"/>
    </source>
</evidence>
<sequence>MTLICAVLAFLPIAAVDYLLDGYVRTHEERVLQQTADGIAGQIRAAADGAVESLQHIIADSPSLCTPTFISNVHREIASRLTLKQVLVENADGVQYCDAFGRTVSYSPLSESLPISGQPDRLQVVRMEGMEMPALRLARPYGDSRIVSGFVPLLALPREALVQGMPPMAMARVSLTNGAAILTVGAAEAFDRRSSSADFVSAQTFAGTLPLRVEVATPFAMARARYADLDFSLTVVACLMSAVLLVLALYYVRRTGVPAFDLERAIARGEIKPFYQPVINLRTGELLGCEVLCRWEKRNGKMVPPGAFIEYAEATGLAIPMTLSLMEQVKADLGQLAREMPNLKISINLFDGHFQDGAIVEDVQAIFGGSPIAFTQLVFEITERRPLGNSMQTHAVISGLHALGARLALDDTGTGHSNLAYLATLGVDIIKIDRVFVDMIKPGVAQVPVLDGLIAMSRDLGTEIVAEGVETEDQALYLRARGVYQAQGFLFAPALKASAFKELAQALNAVAPARAQRAASSIRAA</sequence>
<dbReference type="CDD" id="cd01948">
    <property type="entry name" value="EAL"/>
    <property type="match status" value="1"/>
</dbReference>
<evidence type="ECO:0000313" key="4">
    <source>
        <dbReference type="Proteomes" id="UP000033632"/>
    </source>
</evidence>
<dbReference type="EMBL" id="JZEX01000157">
    <property type="protein sequence ID" value="KKB08496.1"/>
    <property type="molecule type" value="Genomic_DNA"/>
</dbReference>
<gene>
    <name evidence="3" type="ORF">VE25_18435</name>
</gene>
<dbReference type="Pfam" id="PF00563">
    <property type="entry name" value="EAL"/>
    <property type="match status" value="1"/>
</dbReference>
<dbReference type="InterPro" id="IPR050706">
    <property type="entry name" value="Cyclic-di-GMP_PDE-like"/>
</dbReference>
<feature type="transmembrane region" description="Helical" evidence="1">
    <location>
        <begin position="231"/>
        <end position="252"/>
    </location>
</feature>
<proteinExistence type="predicted"/>
<dbReference type="PATRIC" id="fig|443610.3.peg.1994"/>
<name>A0A0F5FI12_9HYPH</name>
<dbReference type="PANTHER" id="PTHR33121:SF79">
    <property type="entry name" value="CYCLIC DI-GMP PHOSPHODIESTERASE PDED-RELATED"/>
    <property type="match status" value="1"/>
</dbReference>
<dbReference type="InterPro" id="IPR001633">
    <property type="entry name" value="EAL_dom"/>
</dbReference>
<dbReference type="SUPFAM" id="SSF141868">
    <property type="entry name" value="EAL domain-like"/>
    <property type="match status" value="1"/>
</dbReference>
<dbReference type="Gene3D" id="3.20.20.450">
    <property type="entry name" value="EAL domain"/>
    <property type="match status" value="1"/>
</dbReference>
<protein>
    <recommendedName>
        <fullName evidence="2">EAL domain-containing protein</fullName>
    </recommendedName>
</protein>
<evidence type="ECO:0000256" key="1">
    <source>
        <dbReference type="SAM" id="Phobius"/>
    </source>
</evidence>
<keyword evidence="1" id="KW-1133">Transmembrane helix</keyword>
<dbReference type="InterPro" id="IPR035919">
    <property type="entry name" value="EAL_sf"/>
</dbReference>
<keyword evidence="4" id="KW-1185">Reference proteome</keyword>
<feature type="domain" description="EAL" evidence="2">
    <location>
        <begin position="255"/>
        <end position="508"/>
    </location>
</feature>
<dbReference type="SMART" id="SM00052">
    <property type="entry name" value="EAL"/>
    <property type="match status" value="1"/>
</dbReference>
<organism evidence="3 4">
    <name type="scientific">Devosia geojensis</name>
    <dbReference type="NCBI Taxonomy" id="443610"/>
    <lineage>
        <taxon>Bacteria</taxon>
        <taxon>Pseudomonadati</taxon>
        <taxon>Pseudomonadota</taxon>
        <taxon>Alphaproteobacteria</taxon>
        <taxon>Hyphomicrobiales</taxon>
        <taxon>Devosiaceae</taxon>
        <taxon>Devosia</taxon>
    </lineage>
</organism>
<keyword evidence="1" id="KW-0812">Transmembrane</keyword>
<dbReference type="STRING" id="443610.VE25_18435"/>
<keyword evidence="1" id="KW-0472">Membrane</keyword>
<dbReference type="GO" id="GO:0071111">
    <property type="term" value="F:cyclic-guanylate-specific phosphodiesterase activity"/>
    <property type="evidence" value="ECO:0007669"/>
    <property type="project" value="InterPro"/>
</dbReference>
<reference evidence="3 4" key="1">
    <citation type="submission" date="2015-03" db="EMBL/GenBank/DDBJ databases">
        <authorList>
            <person name="Hassan Y.I."/>
            <person name="Lepp D."/>
            <person name="Li X.-Z."/>
            <person name="Zhou T."/>
        </authorList>
    </citation>
    <scope>NUCLEOTIDE SEQUENCE [LARGE SCALE GENOMIC DNA]</scope>
    <source>
        <strain evidence="3 4">BD-c194</strain>
    </source>
</reference>
<dbReference type="PROSITE" id="PS50883">
    <property type="entry name" value="EAL"/>
    <property type="match status" value="1"/>
</dbReference>
<comment type="caution">
    <text evidence="3">The sequence shown here is derived from an EMBL/GenBank/DDBJ whole genome shotgun (WGS) entry which is preliminary data.</text>
</comment>